<keyword evidence="4" id="KW-1185">Reference proteome</keyword>
<name>A0ABW7V1K0_STROI</name>
<dbReference type="GO" id="GO:0016491">
    <property type="term" value="F:oxidoreductase activity"/>
    <property type="evidence" value="ECO:0007669"/>
    <property type="project" value="UniProtKB-KW"/>
</dbReference>
<accession>A0ABW7V1K0</accession>
<dbReference type="SUPFAM" id="SSF52218">
    <property type="entry name" value="Flavoproteins"/>
    <property type="match status" value="1"/>
</dbReference>
<dbReference type="Pfam" id="PF03358">
    <property type="entry name" value="FMN_red"/>
    <property type="match status" value="1"/>
</dbReference>
<dbReference type="EMBL" id="JBIRWM010000002">
    <property type="protein sequence ID" value="MFI2155242.1"/>
    <property type="molecule type" value="Genomic_DNA"/>
</dbReference>
<evidence type="ECO:0000256" key="1">
    <source>
        <dbReference type="SAM" id="MobiDB-lite"/>
    </source>
</evidence>
<feature type="region of interest" description="Disordered" evidence="1">
    <location>
        <begin position="112"/>
        <end position="132"/>
    </location>
</feature>
<evidence type="ECO:0000313" key="4">
    <source>
        <dbReference type="Proteomes" id="UP001611397"/>
    </source>
</evidence>
<feature type="domain" description="NADPH-dependent FMN reductase-like" evidence="2">
    <location>
        <begin position="3"/>
        <end position="81"/>
    </location>
</feature>
<gene>
    <name evidence="3" type="ORF">ACH49L_06020</name>
</gene>
<dbReference type="PANTHER" id="PTHR30543">
    <property type="entry name" value="CHROMATE REDUCTASE"/>
    <property type="match status" value="1"/>
</dbReference>
<dbReference type="Proteomes" id="UP001611397">
    <property type="component" value="Unassembled WGS sequence"/>
</dbReference>
<dbReference type="PANTHER" id="PTHR30543:SF21">
    <property type="entry name" value="NAD(P)H-DEPENDENT FMN REDUCTASE LOT6"/>
    <property type="match status" value="1"/>
</dbReference>
<proteinExistence type="predicted"/>
<dbReference type="EC" id="1.-.-.-" evidence="3"/>
<keyword evidence="3" id="KW-0560">Oxidoreductase</keyword>
<reference evidence="3 4" key="1">
    <citation type="submission" date="2024-10" db="EMBL/GenBank/DDBJ databases">
        <title>The Natural Products Discovery Center: Release of the First 8490 Sequenced Strains for Exploring Actinobacteria Biosynthetic Diversity.</title>
        <authorList>
            <person name="Kalkreuter E."/>
            <person name="Kautsar S.A."/>
            <person name="Yang D."/>
            <person name="Bader C.D."/>
            <person name="Teijaro C.N."/>
            <person name="Fluegel L."/>
            <person name="Davis C.M."/>
            <person name="Simpson J.R."/>
            <person name="Lauterbach L."/>
            <person name="Steele A.D."/>
            <person name="Gui C."/>
            <person name="Meng S."/>
            <person name="Li G."/>
            <person name="Viehrig K."/>
            <person name="Ye F."/>
            <person name="Su P."/>
            <person name="Kiefer A.F."/>
            <person name="Nichols A."/>
            <person name="Cepeda A.J."/>
            <person name="Yan W."/>
            <person name="Fan B."/>
            <person name="Jiang Y."/>
            <person name="Adhikari A."/>
            <person name="Zheng C.-J."/>
            <person name="Schuster L."/>
            <person name="Cowan T.M."/>
            <person name="Smanski M.J."/>
            <person name="Chevrette M.G."/>
            <person name="De Carvalho L.P.S."/>
            <person name="Shen B."/>
        </authorList>
    </citation>
    <scope>NUCLEOTIDE SEQUENCE [LARGE SCALE GENOMIC DNA]</scope>
    <source>
        <strain evidence="3 4">NPDC020295</strain>
    </source>
</reference>
<dbReference type="Gene3D" id="3.40.50.360">
    <property type="match status" value="1"/>
</dbReference>
<evidence type="ECO:0000259" key="2">
    <source>
        <dbReference type="Pfam" id="PF03358"/>
    </source>
</evidence>
<dbReference type="InterPro" id="IPR050712">
    <property type="entry name" value="NAD(P)H-dep_reductase"/>
</dbReference>
<comment type="caution">
    <text evidence="3">The sequence shown here is derived from an EMBL/GenBank/DDBJ whole genome shotgun (WGS) entry which is preliminary data.</text>
</comment>
<dbReference type="InterPro" id="IPR029039">
    <property type="entry name" value="Flavoprotein-like_sf"/>
</dbReference>
<sequence length="132" mass="14807">MRHTKEWSATVEAADAVVLVTPEYNFGYPATLKNAIDYLHQEWHHKPVGFVSYGGVAAGTRAVQQLKQVVTTLRMLPVFEGVHIPWHPRFIADGRFRGTAEMRRARTVVESTETARSRSSSASAWATRAVNR</sequence>
<evidence type="ECO:0000313" key="3">
    <source>
        <dbReference type="EMBL" id="MFI2155242.1"/>
    </source>
</evidence>
<organism evidence="3 4">
    <name type="scientific">Streptomyces olivaceoviridis</name>
    <name type="common">Streptomyces corchorusii</name>
    <dbReference type="NCBI Taxonomy" id="1921"/>
    <lineage>
        <taxon>Bacteria</taxon>
        <taxon>Bacillati</taxon>
        <taxon>Actinomycetota</taxon>
        <taxon>Actinomycetes</taxon>
        <taxon>Kitasatosporales</taxon>
        <taxon>Streptomycetaceae</taxon>
        <taxon>Streptomyces</taxon>
    </lineage>
</organism>
<dbReference type="RefSeq" id="WP_079082229.1">
    <property type="nucleotide sequence ID" value="NZ_JBIRUT010000002.1"/>
</dbReference>
<dbReference type="InterPro" id="IPR005025">
    <property type="entry name" value="FMN_Rdtase-like_dom"/>
</dbReference>
<protein>
    <submittedName>
        <fullName evidence="3">NADPH-dependent FMN reductase</fullName>
        <ecNumber evidence="3">1.-.-.-</ecNumber>
    </submittedName>
</protein>